<dbReference type="SUPFAM" id="SSF50249">
    <property type="entry name" value="Nucleic acid-binding proteins"/>
    <property type="match status" value="1"/>
</dbReference>
<dbReference type="PIRSF" id="PIRSF003135">
    <property type="entry name" value="Primosomal_n"/>
    <property type="match status" value="1"/>
</dbReference>
<keyword evidence="2" id="KW-0235">DNA replication</keyword>
<gene>
    <name evidence="5" type="primary">priB</name>
    <name evidence="5" type="ORF">GM173_02150</name>
</gene>
<keyword evidence="6" id="KW-1185">Reference proteome</keyword>
<comment type="caution">
    <text evidence="5">The sequence shown here is derived from an EMBL/GenBank/DDBJ whole genome shotgun (WGS) entry which is preliminary data.</text>
</comment>
<sequence>MRPKLNLRNQILIEGTLITNSALRTTPSGIAVIDGTIAHLSSQLELGKARKVEFEISFLAMGNVAQAIAQLPSNPLIKCKGFLAAKNQRTRHILVLHIDAFELLN</sequence>
<dbReference type="EMBL" id="WOFE01000001">
    <property type="protein sequence ID" value="MBM5570374.1"/>
    <property type="molecule type" value="Genomic_DNA"/>
</dbReference>
<evidence type="ECO:0000256" key="2">
    <source>
        <dbReference type="ARBA" id="ARBA00022705"/>
    </source>
</evidence>
<dbReference type="InterPro" id="IPR000424">
    <property type="entry name" value="Primosome_PriB/ssb"/>
</dbReference>
<dbReference type="Gene3D" id="2.40.50.140">
    <property type="entry name" value="Nucleic acid-binding proteins"/>
    <property type="match status" value="1"/>
</dbReference>
<proteinExistence type="predicted"/>
<evidence type="ECO:0000256" key="1">
    <source>
        <dbReference type="ARBA" id="ARBA00022515"/>
    </source>
</evidence>
<evidence type="ECO:0000313" key="5">
    <source>
        <dbReference type="EMBL" id="MBM5570374.1"/>
    </source>
</evidence>
<dbReference type="Pfam" id="PF22657">
    <property type="entry name" value="SSB_1"/>
    <property type="match status" value="1"/>
</dbReference>
<keyword evidence="3 4" id="KW-0238">DNA-binding</keyword>
<protein>
    <submittedName>
        <fullName evidence="5">Primosomal replication protein N</fullName>
    </submittedName>
</protein>
<dbReference type="PROSITE" id="PS50935">
    <property type="entry name" value="SSB"/>
    <property type="match status" value="1"/>
</dbReference>
<reference evidence="5 6" key="1">
    <citation type="submission" date="2019-11" db="EMBL/GenBank/DDBJ databases">
        <title>Novel Deefgea species.</title>
        <authorList>
            <person name="Han J.-H."/>
        </authorList>
    </citation>
    <scope>NUCLEOTIDE SEQUENCE [LARGE SCALE GENOMIC DNA]</scope>
    <source>
        <strain evidence="5 6">LMG 24817</strain>
    </source>
</reference>
<organism evidence="5 6">
    <name type="scientific">Deefgea chitinilytica</name>
    <dbReference type="NCBI Taxonomy" id="570276"/>
    <lineage>
        <taxon>Bacteria</taxon>
        <taxon>Pseudomonadati</taxon>
        <taxon>Pseudomonadota</taxon>
        <taxon>Betaproteobacteria</taxon>
        <taxon>Neisseriales</taxon>
        <taxon>Chitinibacteraceae</taxon>
        <taxon>Deefgea</taxon>
    </lineage>
</organism>
<name>A0ABS2C891_9NEIS</name>
<evidence type="ECO:0000313" key="6">
    <source>
        <dbReference type="Proteomes" id="UP001195660"/>
    </source>
</evidence>
<dbReference type="InterPro" id="IPR012340">
    <property type="entry name" value="NA-bd_OB-fold"/>
</dbReference>
<evidence type="ECO:0000256" key="4">
    <source>
        <dbReference type="PROSITE-ProRule" id="PRU00252"/>
    </source>
</evidence>
<dbReference type="InterPro" id="IPR023646">
    <property type="entry name" value="Prisomal_replication_PriB"/>
</dbReference>
<accession>A0ABS2C891</accession>
<dbReference type="NCBIfam" id="TIGR04418">
    <property type="entry name" value="PriB_gamma"/>
    <property type="match status" value="1"/>
</dbReference>
<keyword evidence="1" id="KW-0639">Primosome</keyword>
<dbReference type="Proteomes" id="UP001195660">
    <property type="component" value="Unassembled WGS sequence"/>
</dbReference>
<evidence type="ECO:0000256" key="3">
    <source>
        <dbReference type="ARBA" id="ARBA00023125"/>
    </source>
</evidence>